<accession>A0ABT8RB13</accession>
<dbReference type="RefSeq" id="WP_302039194.1">
    <property type="nucleotide sequence ID" value="NZ_JAUKPO010000011.1"/>
</dbReference>
<evidence type="ECO:0000256" key="1">
    <source>
        <dbReference type="PROSITE-ProRule" id="PRU00169"/>
    </source>
</evidence>
<organism evidence="3 4">
    <name type="scientific">Rhodocytophaga aerolata</name>
    <dbReference type="NCBI Taxonomy" id="455078"/>
    <lineage>
        <taxon>Bacteria</taxon>
        <taxon>Pseudomonadati</taxon>
        <taxon>Bacteroidota</taxon>
        <taxon>Cytophagia</taxon>
        <taxon>Cytophagales</taxon>
        <taxon>Rhodocytophagaceae</taxon>
        <taxon>Rhodocytophaga</taxon>
    </lineage>
</organism>
<sequence>MAIQLKQILLIDDDSITNFLHKNVLEEAQVAQHIGVAETAIEALELLECPGVEKCNAPELIFLDLNMPGLTGWDFIEEYKKTKERYSNESIIVVLTTSVNPDDNKKASQLREVAEFRKKPMTINMVTEIMQKYFTS</sequence>
<proteinExistence type="predicted"/>
<protein>
    <submittedName>
        <fullName evidence="3">Response regulator</fullName>
    </submittedName>
</protein>
<keyword evidence="4" id="KW-1185">Reference proteome</keyword>
<dbReference type="InterPro" id="IPR011006">
    <property type="entry name" value="CheY-like_superfamily"/>
</dbReference>
<comment type="caution">
    <text evidence="3">The sequence shown here is derived from an EMBL/GenBank/DDBJ whole genome shotgun (WGS) entry which is preliminary data.</text>
</comment>
<evidence type="ECO:0000313" key="4">
    <source>
        <dbReference type="Proteomes" id="UP001168528"/>
    </source>
</evidence>
<dbReference type="PROSITE" id="PS50110">
    <property type="entry name" value="RESPONSE_REGULATORY"/>
    <property type="match status" value="1"/>
</dbReference>
<name>A0ABT8RB13_9BACT</name>
<dbReference type="PANTHER" id="PTHR44520">
    <property type="entry name" value="RESPONSE REGULATOR RCP1-RELATED"/>
    <property type="match status" value="1"/>
</dbReference>
<dbReference type="EMBL" id="JAUKPO010000011">
    <property type="protein sequence ID" value="MDO1448393.1"/>
    <property type="molecule type" value="Genomic_DNA"/>
</dbReference>
<reference evidence="3" key="1">
    <citation type="submission" date="2023-07" db="EMBL/GenBank/DDBJ databases">
        <title>The genome sequence of Rhodocytophaga aerolata KACC 12507.</title>
        <authorList>
            <person name="Zhang X."/>
        </authorList>
    </citation>
    <scope>NUCLEOTIDE SEQUENCE</scope>
    <source>
        <strain evidence="3">KACC 12507</strain>
    </source>
</reference>
<dbReference type="InterPro" id="IPR001789">
    <property type="entry name" value="Sig_transdc_resp-reg_receiver"/>
</dbReference>
<dbReference type="InterPro" id="IPR052893">
    <property type="entry name" value="TCS_response_regulator"/>
</dbReference>
<feature type="domain" description="Response regulatory" evidence="2">
    <location>
        <begin position="7"/>
        <end position="134"/>
    </location>
</feature>
<gene>
    <name evidence="3" type="ORF">Q0590_19110</name>
</gene>
<feature type="modified residue" description="4-aspartylphosphate" evidence="1">
    <location>
        <position position="64"/>
    </location>
</feature>
<keyword evidence="1" id="KW-0597">Phosphoprotein</keyword>
<evidence type="ECO:0000259" key="2">
    <source>
        <dbReference type="PROSITE" id="PS50110"/>
    </source>
</evidence>
<dbReference type="SMART" id="SM00448">
    <property type="entry name" value="REC"/>
    <property type="match status" value="1"/>
</dbReference>
<dbReference type="Pfam" id="PF00072">
    <property type="entry name" value="Response_reg"/>
    <property type="match status" value="1"/>
</dbReference>
<dbReference type="Proteomes" id="UP001168528">
    <property type="component" value="Unassembled WGS sequence"/>
</dbReference>
<dbReference type="PANTHER" id="PTHR44520:SF2">
    <property type="entry name" value="RESPONSE REGULATOR RCP1"/>
    <property type="match status" value="1"/>
</dbReference>
<dbReference type="SUPFAM" id="SSF52172">
    <property type="entry name" value="CheY-like"/>
    <property type="match status" value="1"/>
</dbReference>
<evidence type="ECO:0000313" key="3">
    <source>
        <dbReference type="EMBL" id="MDO1448393.1"/>
    </source>
</evidence>
<dbReference type="Gene3D" id="3.40.50.2300">
    <property type="match status" value="1"/>
</dbReference>